<reference evidence="1 2" key="1">
    <citation type="submission" date="2015-12" db="EMBL/GenBank/DDBJ databases">
        <title>Dictyostelia acquired genes for synthesis and detection of signals that induce cell-type specialization by lateral gene transfer from prokaryotes.</title>
        <authorList>
            <person name="Gloeckner G."/>
            <person name="Schaap P."/>
        </authorList>
    </citation>
    <scope>NUCLEOTIDE SEQUENCE [LARGE SCALE GENOMIC DNA]</scope>
    <source>
        <strain evidence="1 2">TK</strain>
    </source>
</reference>
<name>A0A152A3U4_TIELA</name>
<comment type="caution">
    <text evidence="1">The sequence shown here is derived from an EMBL/GenBank/DDBJ whole genome shotgun (WGS) entry which is preliminary data.</text>
</comment>
<proteinExistence type="predicted"/>
<accession>A0A152A3U4</accession>
<organism evidence="1 2">
    <name type="scientific">Tieghemostelium lacteum</name>
    <name type="common">Slime mold</name>
    <name type="synonym">Dictyostelium lacteum</name>
    <dbReference type="NCBI Taxonomy" id="361077"/>
    <lineage>
        <taxon>Eukaryota</taxon>
        <taxon>Amoebozoa</taxon>
        <taxon>Evosea</taxon>
        <taxon>Eumycetozoa</taxon>
        <taxon>Dictyostelia</taxon>
        <taxon>Dictyosteliales</taxon>
        <taxon>Raperosteliaceae</taxon>
        <taxon>Tieghemostelium</taxon>
    </lineage>
</organism>
<evidence type="ECO:0000313" key="1">
    <source>
        <dbReference type="EMBL" id="KYR00908.1"/>
    </source>
</evidence>
<dbReference type="Proteomes" id="UP000076078">
    <property type="component" value="Unassembled WGS sequence"/>
</dbReference>
<evidence type="ECO:0000313" key="2">
    <source>
        <dbReference type="Proteomes" id="UP000076078"/>
    </source>
</evidence>
<dbReference type="EMBL" id="LODT01000013">
    <property type="protein sequence ID" value="KYR00908.1"/>
    <property type="molecule type" value="Genomic_DNA"/>
</dbReference>
<dbReference type="AlphaFoldDB" id="A0A152A3U4"/>
<keyword evidence="2" id="KW-1185">Reference proteome</keyword>
<sequence>MICPNYLKSIVTNPTLLSHFTNSILSIHSLQADFRKRCPNTSIYNSNHVEHQFQSEHRKSTVPRALDTSRNYARGNIELVKRLNRNNPMRGQFSAATSYNVLSSMETNVQMGATLSKSQYAQKRKMKKQQQTWFI</sequence>
<protein>
    <submittedName>
        <fullName evidence="1">Uncharacterized protein</fullName>
    </submittedName>
</protein>
<gene>
    <name evidence="1" type="ORF">DLAC_02972</name>
</gene>
<dbReference type="InParanoid" id="A0A152A3U4"/>